<dbReference type="Proteomes" id="UP000320672">
    <property type="component" value="Chromosome"/>
</dbReference>
<keyword evidence="2" id="KW-1185">Reference proteome</keyword>
<evidence type="ECO:0000313" key="2">
    <source>
        <dbReference type="Proteomes" id="UP000320672"/>
    </source>
</evidence>
<dbReference type="SUPFAM" id="SSF53633">
    <property type="entry name" value="Carbamate kinase-like"/>
    <property type="match status" value="1"/>
</dbReference>
<dbReference type="OrthoDB" id="8526978at2"/>
<organism evidence="1 2">
    <name type="scientific">Roseimaritima multifibrata</name>
    <dbReference type="NCBI Taxonomy" id="1930274"/>
    <lineage>
        <taxon>Bacteria</taxon>
        <taxon>Pseudomonadati</taxon>
        <taxon>Planctomycetota</taxon>
        <taxon>Planctomycetia</taxon>
        <taxon>Pirellulales</taxon>
        <taxon>Pirellulaceae</taxon>
        <taxon>Roseimaritima</taxon>
    </lineage>
</organism>
<proteinExistence type="predicted"/>
<sequence>MKQAVVHRRVIKLGGSLLAAPDLVSRIQSWLNRQPKANENLWIIGGGEIVEGLRVYDQIHLLDPVAMHWRCVRQMRSTFEILAELFPAWTQITSEAEFSAACSRGRFAPQTLIAADTFFTPANDGHLPADWTTTSDSIAAFLAQQTDAEELVLLKSCEISAQATIAELVANGTIDQAFLFASKGLPLVRAEALEG</sequence>
<protein>
    <recommendedName>
        <fullName evidence="3">Amino acid kinase family protein</fullName>
    </recommendedName>
</protein>
<reference evidence="1 2" key="1">
    <citation type="submission" date="2019-02" db="EMBL/GenBank/DDBJ databases">
        <title>Deep-cultivation of Planctomycetes and their phenomic and genomic characterization uncovers novel biology.</title>
        <authorList>
            <person name="Wiegand S."/>
            <person name="Jogler M."/>
            <person name="Boedeker C."/>
            <person name="Pinto D."/>
            <person name="Vollmers J."/>
            <person name="Rivas-Marin E."/>
            <person name="Kohn T."/>
            <person name="Peeters S.H."/>
            <person name="Heuer A."/>
            <person name="Rast P."/>
            <person name="Oberbeckmann S."/>
            <person name="Bunk B."/>
            <person name="Jeske O."/>
            <person name="Meyerdierks A."/>
            <person name="Storesund J.E."/>
            <person name="Kallscheuer N."/>
            <person name="Luecker S."/>
            <person name="Lage O.M."/>
            <person name="Pohl T."/>
            <person name="Merkel B.J."/>
            <person name="Hornburger P."/>
            <person name="Mueller R.-W."/>
            <person name="Bruemmer F."/>
            <person name="Labrenz M."/>
            <person name="Spormann A.M."/>
            <person name="Op den Camp H."/>
            <person name="Overmann J."/>
            <person name="Amann R."/>
            <person name="Jetten M.S.M."/>
            <person name="Mascher T."/>
            <person name="Medema M.H."/>
            <person name="Devos D.P."/>
            <person name="Kaster A.-K."/>
            <person name="Ovreas L."/>
            <person name="Rohde M."/>
            <person name="Galperin M.Y."/>
            <person name="Jogler C."/>
        </authorList>
    </citation>
    <scope>NUCLEOTIDE SEQUENCE [LARGE SCALE GENOMIC DNA]</scope>
    <source>
        <strain evidence="1 2">FF011L</strain>
    </source>
</reference>
<dbReference type="Gene3D" id="3.40.1160.10">
    <property type="entry name" value="Acetylglutamate kinase-like"/>
    <property type="match status" value="1"/>
</dbReference>
<dbReference type="KEGG" id="rml:FF011L_17710"/>
<accession>A0A517MDV6</accession>
<dbReference type="InterPro" id="IPR036393">
    <property type="entry name" value="AceGlu_kinase-like_sf"/>
</dbReference>
<dbReference type="EMBL" id="CP036262">
    <property type="protein sequence ID" value="QDS93016.1"/>
    <property type="molecule type" value="Genomic_DNA"/>
</dbReference>
<dbReference type="AlphaFoldDB" id="A0A517MDV6"/>
<name>A0A517MDV6_9BACT</name>
<gene>
    <name evidence="1" type="ORF">FF011L_17710</name>
</gene>
<dbReference type="RefSeq" id="WP_145351172.1">
    <property type="nucleotide sequence ID" value="NZ_CP036262.1"/>
</dbReference>
<evidence type="ECO:0000313" key="1">
    <source>
        <dbReference type="EMBL" id="QDS93016.1"/>
    </source>
</evidence>
<evidence type="ECO:0008006" key="3">
    <source>
        <dbReference type="Google" id="ProtNLM"/>
    </source>
</evidence>